<keyword evidence="4 7" id="KW-0934">Plastid</keyword>
<gene>
    <name evidence="8" type="ORF">WJX72_008757</name>
</gene>
<comment type="subcellular location">
    <subcellularLocation>
        <location evidence="7">Plastid</location>
        <location evidence="7">Chloroplast thylakoid membrane</location>
    </subcellularLocation>
</comment>
<accession>A0AAW1QRZ6</accession>
<dbReference type="EMBL" id="JALJOR010000002">
    <property type="protein sequence ID" value="KAK9824229.1"/>
    <property type="molecule type" value="Genomic_DNA"/>
</dbReference>
<evidence type="ECO:0000256" key="6">
    <source>
        <dbReference type="PIRSR" id="PIRSR601344-1"/>
    </source>
</evidence>
<keyword evidence="7" id="KW-0472">Membrane</keyword>
<dbReference type="Gene3D" id="1.10.3460.10">
    <property type="entry name" value="Chlorophyll a/b binding protein domain"/>
    <property type="match status" value="1"/>
</dbReference>
<organism evidence="8 9">
    <name type="scientific">[Myrmecia] bisecta</name>
    <dbReference type="NCBI Taxonomy" id="41462"/>
    <lineage>
        <taxon>Eukaryota</taxon>
        <taxon>Viridiplantae</taxon>
        <taxon>Chlorophyta</taxon>
        <taxon>core chlorophytes</taxon>
        <taxon>Trebouxiophyceae</taxon>
        <taxon>Trebouxiales</taxon>
        <taxon>Trebouxiaceae</taxon>
        <taxon>Myrmecia</taxon>
    </lineage>
</organism>
<feature type="transmembrane region" description="Helical" evidence="7">
    <location>
        <begin position="88"/>
        <end position="112"/>
    </location>
</feature>
<feature type="binding site" evidence="6">
    <location>
        <position position="203"/>
    </location>
    <ligand>
        <name>chlorophyll a</name>
        <dbReference type="ChEBI" id="CHEBI:58416"/>
        <label>1</label>
    </ligand>
</feature>
<evidence type="ECO:0000313" key="8">
    <source>
        <dbReference type="EMBL" id="KAK9824229.1"/>
    </source>
</evidence>
<dbReference type="SUPFAM" id="SSF103511">
    <property type="entry name" value="Chlorophyll a-b binding protein"/>
    <property type="match status" value="1"/>
</dbReference>
<keyword evidence="9" id="KW-1185">Reference proteome</keyword>
<keyword evidence="7" id="KW-0793">Thylakoid</keyword>
<feature type="binding site" evidence="6">
    <location>
        <position position="215"/>
    </location>
    <ligand>
        <name>chlorophyll a</name>
        <dbReference type="ChEBI" id="CHEBI:58416"/>
        <label>1</label>
    </ligand>
</feature>
<dbReference type="GO" id="GO:0009522">
    <property type="term" value="C:photosystem I"/>
    <property type="evidence" value="ECO:0007669"/>
    <property type="project" value="UniProtKB-KW"/>
</dbReference>
<dbReference type="GO" id="GO:0009765">
    <property type="term" value="P:photosynthesis, light harvesting"/>
    <property type="evidence" value="ECO:0007669"/>
    <property type="project" value="InterPro"/>
</dbReference>
<keyword evidence="1 6" id="KW-0148">Chlorophyll</keyword>
<dbReference type="Proteomes" id="UP001489004">
    <property type="component" value="Unassembled WGS sequence"/>
</dbReference>
<comment type="function">
    <text evidence="7">The light-harvesting complex (LHC) functions as a light receptor, it captures and delivers excitation energy to photosystems with which it is closely associated.</text>
</comment>
<evidence type="ECO:0000256" key="5">
    <source>
        <dbReference type="ARBA" id="ARBA00022991"/>
    </source>
</evidence>
<sequence>MAALLMSSSMTSAFVGKAIKPRQVVRAQAVKAAPVAAANRPLWLPGGKVPKHLDGSLAGDFGFDPLNLGADPEALKWYQQAELIHARLAMTAVAGILIPGLLTKVGILHLPNWFEAGRVAQQNAIAPFSTLLAVQLILTGFVEVKRWVDYKKPQSQAEPGSFLGFEGAFKGVENGYPGGVFDPMGFSKGNFEEYKLKEIKNGRLAMLAFLGFVAQAAATGKGPLENLGEHLANPTAVNFTTNGVSLPFKI</sequence>
<dbReference type="FunFam" id="1.10.3460.10:FF:000010">
    <property type="entry name" value="Chlorophyll a-b binding protein, chloroplastic"/>
    <property type="match status" value="1"/>
</dbReference>
<feature type="binding site" description="axial binding residue" evidence="6">
    <location>
        <position position="87"/>
    </location>
    <ligand>
        <name>chlorophyll b</name>
        <dbReference type="ChEBI" id="CHEBI:61721"/>
        <label>1</label>
    </ligand>
    <ligandPart>
        <name>Mg</name>
        <dbReference type="ChEBI" id="CHEBI:25107"/>
    </ligandPart>
</feature>
<evidence type="ECO:0000256" key="1">
    <source>
        <dbReference type="ARBA" id="ARBA00022494"/>
    </source>
</evidence>
<evidence type="ECO:0000256" key="7">
    <source>
        <dbReference type="RuleBase" id="RU363080"/>
    </source>
</evidence>
<evidence type="ECO:0000256" key="3">
    <source>
        <dbReference type="ARBA" id="ARBA00022531"/>
    </source>
</evidence>
<feature type="binding site" evidence="6">
    <location>
        <position position="85"/>
    </location>
    <ligand>
        <name>chlorophyll a</name>
        <dbReference type="ChEBI" id="CHEBI:58416"/>
        <label>1</label>
    </ligand>
</feature>
<dbReference type="InterPro" id="IPR001344">
    <property type="entry name" value="Chloro_AB-bd_pln"/>
</dbReference>
<feature type="binding site" evidence="6">
    <location>
        <position position="230"/>
    </location>
    <ligand>
        <name>chlorophyll a</name>
        <dbReference type="ChEBI" id="CHEBI:58416"/>
        <label>1</label>
    </ligand>
</feature>
<evidence type="ECO:0000256" key="4">
    <source>
        <dbReference type="ARBA" id="ARBA00022640"/>
    </source>
</evidence>
<reference evidence="8 9" key="1">
    <citation type="journal article" date="2024" name="Nat. Commun.">
        <title>Phylogenomics reveals the evolutionary origins of lichenization in chlorophyte algae.</title>
        <authorList>
            <person name="Puginier C."/>
            <person name="Libourel C."/>
            <person name="Otte J."/>
            <person name="Skaloud P."/>
            <person name="Haon M."/>
            <person name="Grisel S."/>
            <person name="Petersen M."/>
            <person name="Berrin J.G."/>
            <person name="Delaux P.M."/>
            <person name="Dal Grande F."/>
            <person name="Keller J."/>
        </authorList>
    </citation>
    <scope>NUCLEOTIDE SEQUENCE [LARGE SCALE GENOMIC DNA]</scope>
    <source>
        <strain evidence="8 9">SAG 2043</strain>
    </source>
</reference>
<keyword evidence="7" id="KW-1133">Transmembrane helix</keyword>
<feature type="binding site" evidence="6">
    <location>
        <position position="198"/>
    </location>
    <ligand>
        <name>chlorophyll a</name>
        <dbReference type="ChEBI" id="CHEBI:58416"/>
        <label>1</label>
    </ligand>
</feature>
<dbReference type="GO" id="GO:0009523">
    <property type="term" value="C:photosystem II"/>
    <property type="evidence" value="ECO:0007669"/>
    <property type="project" value="UniProtKB-KW"/>
</dbReference>
<dbReference type="PANTHER" id="PTHR21649">
    <property type="entry name" value="CHLOROPHYLL A/B BINDING PROTEIN"/>
    <property type="match status" value="1"/>
</dbReference>
<feature type="binding site" evidence="6">
    <location>
        <position position="197"/>
    </location>
    <ligand>
        <name>chlorophyll a</name>
        <dbReference type="ChEBI" id="CHEBI:58416"/>
        <label>1</label>
    </ligand>
</feature>
<evidence type="ECO:0000256" key="2">
    <source>
        <dbReference type="ARBA" id="ARBA00022528"/>
    </source>
</evidence>
<keyword evidence="7" id="KW-0812">Transmembrane</keyword>
<evidence type="ECO:0000313" key="9">
    <source>
        <dbReference type="Proteomes" id="UP001489004"/>
    </source>
</evidence>
<name>A0AAW1QRZ6_9CHLO</name>
<keyword evidence="2 7" id="KW-0150">Chloroplast</keyword>
<keyword evidence="5 7" id="KW-0157">Chromophore</keyword>
<proteinExistence type="inferred from homology"/>
<dbReference type="Pfam" id="PF00504">
    <property type="entry name" value="Chloroa_b-bind"/>
    <property type="match status" value="1"/>
</dbReference>
<comment type="caution">
    <text evidence="8">The sequence shown here is derived from an EMBL/GenBank/DDBJ whole genome shotgun (WGS) entry which is preliminary data.</text>
</comment>
<keyword evidence="7" id="KW-0604">Photosystem II</keyword>
<protein>
    <recommendedName>
        <fullName evidence="7">Chlorophyll a-b binding protein, chloroplastic</fullName>
    </recommendedName>
</protein>
<feature type="binding site" evidence="6">
    <location>
        <position position="82"/>
    </location>
    <ligand>
        <name>chlorophyll a</name>
        <dbReference type="ChEBI" id="CHEBI:58416"/>
        <label>1</label>
    </ligand>
</feature>
<dbReference type="GO" id="GO:0009535">
    <property type="term" value="C:chloroplast thylakoid membrane"/>
    <property type="evidence" value="ECO:0007669"/>
    <property type="project" value="UniProtKB-SubCell"/>
</dbReference>
<feature type="binding site" evidence="6">
    <location>
        <position position="201"/>
    </location>
    <ligand>
        <name>chlorophyll a</name>
        <dbReference type="ChEBI" id="CHEBI:58416"/>
        <label>1</label>
    </ligand>
</feature>
<dbReference type="InterPro" id="IPR022796">
    <property type="entry name" value="Chloroa_b-bind"/>
</dbReference>
<dbReference type="AlphaFoldDB" id="A0AAW1QRZ6"/>
<comment type="similarity">
    <text evidence="7">Belongs to the light-harvesting chlorophyll a/b-binding (LHC) protein family.</text>
</comment>
<keyword evidence="3 7" id="KW-0602">Photosynthesis</keyword>
<feature type="transmembrane region" description="Helical" evidence="7">
    <location>
        <begin position="124"/>
        <end position="142"/>
    </location>
</feature>
<keyword evidence="7" id="KW-0603">Photosystem I</keyword>
<dbReference type="GO" id="GO:0016168">
    <property type="term" value="F:chlorophyll binding"/>
    <property type="evidence" value="ECO:0007669"/>
    <property type="project" value="UniProtKB-KW"/>
</dbReference>